<organism evidence="2 4">
    <name type="scientific">Shewanella psychromarinicola</name>
    <dbReference type="NCBI Taxonomy" id="2487742"/>
    <lineage>
        <taxon>Bacteria</taxon>
        <taxon>Pseudomonadati</taxon>
        <taxon>Pseudomonadota</taxon>
        <taxon>Gammaproteobacteria</taxon>
        <taxon>Alteromonadales</taxon>
        <taxon>Shewanellaceae</taxon>
        <taxon>Shewanella</taxon>
    </lineage>
</organism>
<evidence type="ECO:0000313" key="3">
    <source>
        <dbReference type="Proteomes" id="UP000273778"/>
    </source>
</evidence>
<proteinExistence type="predicted"/>
<sequence>MKAYYRLSELNETCGLSDADIQYLNTDTEVSFCLYCKSTYVLIGGWVKGKFSCFGQAKYAGLISMTQNQQVELFENSKIYVGSSTILQQNKMAHYSTVYPFTVEMPNTVIEKWLATPFDKIPFEYMPFYFYPQERTSMLKEFENMCKGIASSRDTSTPYEPPKPIKTELFHHSQSFTLDDACITSDELKKANSYFSRNIMSNLEDDEPKQLVNSTQKNSRPIDLLLQTMLKQYPDAQANQVWNKLGEDILNEPRLFDTDEIIDEIGNDILYWFDTRSELKQMKKKSFYNLIRELKKT</sequence>
<dbReference type="EMBL" id="RKKB01000002">
    <property type="protein sequence ID" value="RPA32992.1"/>
    <property type="molecule type" value="Genomic_DNA"/>
</dbReference>
<evidence type="ECO:0000313" key="2">
    <source>
        <dbReference type="EMBL" id="RPA32992.1"/>
    </source>
</evidence>
<reference evidence="1 3" key="1">
    <citation type="submission" date="2018-11" db="EMBL/GenBank/DDBJ databases">
        <title>Shewanella sp. M2.</title>
        <authorList>
            <person name="Hwang Y.J."/>
            <person name="Hwang C.Y."/>
        </authorList>
    </citation>
    <scope>NUCLEOTIDE SEQUENCE [LARGE SCALE GENOMIC DNA]</scope>
    <source>
        <strain evidence="1 3">M2</strain>
    </source>
</reference>
<dbReference type="KEGG" id="spsr:EGC80_09920"/>
<protein>
    <submittedName>
        <fullName evidence="2">Uncharacterized protein</fullName>
    </submittedName>
</protein>
<reference evidence="2" key="3">
    <citation type="submission" date="2018-11" db="EMBL/GenBank/DDBJ databases">
        <authorList>
            <person name="Hwang Y.J."/>
            <person name="Hwang C.Y."/>
        </authorList>
    </citation>
    <scope>NUCLEOTIDE SEQUENCE</scope>
    <source>
        <strain evidence="2">R106</strain>
    </source>
</reference>
<accession>A0A3N4E887</accession>
<gene>
    <name evidence="2" type="ORF">EGC77_06410</name>
    <name evidence="1" type="ORF">EGC80_09920</name>
</gene>
<dbReference type="OrthoDB" id="6401621at2"/>
<dbReference type="Proteomes" id="UP000278855">
    <property type="component" value="Unassembled WGS sequence"/>
</dbReference>
<keyword evidence="3" id="KW-1185">Reference proteome</keyword>
<evidence type="ECO:0000313" key="1">
    <source>
        <dbReference type="EMBL" id="AZG35206.1"/>
    </source>
</evidence>
<evidence type="ECO:0000313" key="4">
    <source>
        <dbReference type="Proteomes" id="UP000278855"/>
    </source>
</evidence>
<dbReference type="AlphaFoldDB" id="A0A3N4E887"/>
<name>A0A3N4E887_9GAMM</name>
<dbReference type="RefSeq" id="WP_124012275.1">
    <property type="nucleotide sequence ID" value="NZ_CP034073.1"/>
</dbReference>
<dbReference type="Proteomes" id="UP000273778">
    <property type="component" value="Chromosome"/>
</dbReference>
<dbReference type="EMBL" id="CP034073">
    <property type="protein sequence ID" value="AZG35206.1"/>
    <property type="molecule type" value="Genomic_DNA"/>
</dbReference>
<reference evidence="4" key="2">
    <citation type="submission" date="2018-11" db="EMBL/GenBank/DDBJ databases">
        <title>Shewanella sp. R106.</title>
        <authorList>
            <person name="Hwang Y.J."/>
            <person name="Hwang C.Y."/>
        </authorList>
    </citation>
    <scope>NUCLEOTIDE SEQUENCE [LARGE SCALE GENOMIC DNA]</scope>
    <source>
        <strain evidence="4">R106</strain>
    </source>
</reference>